<dbReference type="RefSeq" id="WP_107938886.1">
    <property type="nucleotide sequence ID" value="NZ_QANS01000001.1"/>
</dbReference>
<evidence type="ECO:0000313" key="12">
    <source>
        <dbReference type="Proteomes" id="UP000244248"/>
    </source>
</evidence>
<sequence length="415" mass="45418">MRHPYELFAGLRYTRAKRRNHFISFISLASMIGIAIGVMALITVLSVMNGFERELRTRILGMASHATITGSSEGLADWHEAVKLASKNPEIVAAAPYIDGEGMVKVGSELSGTMLRGIVPADETKVDDVATHMKVGTLDDLKPGSYNIILGRELAQLLAVGVGDKVDLMIPQATVTPAGVLPRFRRFTVSGVFQVGMYEYDRGLVLINIEDAAALLRMPGRVTGVRLKLHDMFDAPRVSRELAQQLPNIYYVSDWTRSHANFFRAVKTEKMVMFIILSLIVGVAAFNIVSTLVMVVQDKQADIAILRTLGATPRSIMAIFMVQGSIIGVVGTLFGVIFGVLLALNVEQLVPLLEALTGQQFLSPDVYYISDLPSQLKASDVFRISMLSLALGLLSTIYPAYRASRVNPAEALRYE</sequence>
<dbReference type="OrthoDB" id="9808461at2"/>
<feature type="transmembrane region" description="Helical" evidence="8">
    <location>
        <begin position="381"/>
        <end position="401"/>
    </location>
</feature>
<keyword evidence="12" id="KW-1185">Reference proteome</keyword>
<gene>
    <name evidence="11" type="ORF">CJD38_03495</name>
</gene>
<comment type="subcellular location">
    <subcellularLocation>
        <location evidence="1">Cell membrane</location>
        <topology evidence="1">Multi-pass membrane protein</topology>
    </subcellularLocation>
</comment>
<feature type="transmembrane region" description="Helical" evidence="8">
    <location>
        <begin position="271"/>
        <end position="296"/>
    </location>
</feature>
<dbReference type="NCBIfam" id="TIGR02212">
    <property type="entry name" value="lolCE"/>
    <property type="match status" value="1"/>
</dbReference>
<evidence type="ECO:0000256" key="2">
    <source>
        <dbReference type="ARBA" id="ARBA00005236"/>
    </source>
</evidence>
<evidence type="ECO:0000256" key="7">
    <source>
        <dbReference type="ARBA" id="ARBA00023136"/>
    </source>
</evidence>
<reference evidence="11 12" key="1">
    <citation type="submission" date="2018-04" db="EMBL/GenBank/DDBJ databases">
        <title>Novel species isolated from glacier.</title>
        <authorList>
            <person name="Liu Q."/>
            <person name="Xin Y.-H."/>
        </authorList>
    </citation>
    <scope>NUCLEOTIDE SEQUENCE [LARGE SCALE GENOMIC DNA]</scope>
    <source>
        <strain evidence="11 12">GT1R17</strain>
    </source>
</reference>
<dbReference type="GO" id="GO:0098797">
    <property type="term" value="C:plasma membrane protein complex"/>
    <property type="evidence" value="ECO:0007669"/>
    <property type="project" value="TreeGrafter"/>
</dbReference>
<evidence type="ECO:0000256" key="1">
    <source>
        <dbReference type="ARBA" id="ARBA00004651"/>
    </source>
</evidence>
<dbReference type="InterPro" id="IPR025857">
    <property type="entry name" value="MacB_PCD"/>
</dbReference>
<keyword evidence="5 8" id="KW-0812">Transmembrane</keyword>
<keyword evidence="6 8" id="KW-1133">Transmembrane helix</keyword>
<organism evidence="11 12">
    <name type="scientific">Stenotrophobium rhamnosiphilum</name>
    <dbReference type="NCBI Taxonomy" id="2029166"/>
    <lineage>
        <taxon>Bacteria</taxon>
        <taxon>Pseudomonadati</taxon>
        <taxon>Pseudomonadota</taxon>
        <taxon>Gammaproteobacteria</taxon>
        <taxon>Nevskiales</taxon>
        <taxon>Nevskiaceae</taxon>
        <taxon>Stenotrophobium</taxon>
    </lineage>
</organism>
<dbReference type="InterPro" id="IPR003838">
    <property type="entry name" value="ABC3_permease_C"/>
</dbReference>
<evidence type="ECO:0000259" key="10">
    <source>
        <dbReference type="Pfam" id="PF12704"/>
    </source>
</evidence>
<feature type="transmembrane region" description="Helical" evidence="8">
    <location>
        <begin position="317"/>
        <end position="344"/>
    </location>
</feature>
<feature type="domain" description="ABC3 transporter permease C-terminal" evidence="9">
    <location>
        <begin position="275"/>
        <end position="408"/>
    </location>
</feature>
<comment type="caution">
    <text evidence="11">The sequence shown here is derived from an EMBL/GenBank/DDBJ whole genome shotgun (WGS) entry which is preliminary data.</text>
</comment>
<keyword evidence="11" id="KW-0449">Lipoprotein</keyword>
<proteinExistence type="inferred from homology"/>
<dbReference type="AlphaFoldDB" id="A0A2T5MKS1"/>
<protein>
    <submittedName>
        <fullName evidence="11">Lipoprotein-releasing ABC transporter permease subunit</fullName>
    </submittedName>
</protein>
<dbReference type="Pfam" id="PF02687">
    <property type="entry name" value="FtsX"/>
    <property type="match status" value="1"/>
</dbReference>
<evidence type="ECO:0000256" key="3">
    <source>
        <dbReference type="ARBA" id="ARBA00022448"/>
    </source>
</evidence>
<dbReference type="EMBL" id="QANS01000001">
    <property type="protein sequence ID" value="PTU33177.1"/>
    <property type="molecule type" value="Genomic_DNA"/>
</dbReference>
<keyword evidence="4" id="KW-1003">Cell membrane</keyword>
<comment type="similarity">
    <text evidence="2">Belongs to the ABC-4 integral membrane protein family. LolC/E subfamily.</text>
</comment>
<dbReference type="InterPro" id="IPR011925">
    <property type="entry name" value="LolCE_TM"/>
</dbReference>
<name>A0A2T5MKS1_9GAMM</name>
<evidence type="ECO:0000256" key="4">
    <source>
        <dbReference type="ARBA" id="ARBA00022475"/>
    </source>
</evidence>
<dbReference type="GO" id="GO:0044874">
    <property type="term" value="P:lipoprotein localization to outer membrane"/>
    <property type="evidence" value="ECO:0007669"/>
    <property type="project" value="TreeGrafter"/>
</dbReference>
<keyword evidence="7 8" id="KW-0472">Membrane</keyword>
<dbReference type="InterPro" id="IPR051447">
    <property type="entry name" value="Lipoprotein-release_system"/>
</dbReference>
<feature type="domain" description="MacB-like periplasmic core" evidence="10">
    <location>
        <begin position="27"/>
        <end position="244"/>
    </location>
</feature>
<evidence type="ECO:0000259" key="9">
    <source>
        <dbReference type="Pfam" id="PF02687"/>
    </source>
</evidence>
<dbReference type="GO" id="GO:0042953">
    <property type="term" value="P:lipoprotein transport"/>
    <property type="evidence" value="ECO:0007669"/>
    <property type="project" value="InterPro"/>
</dbReference>
<evidence type="ECO:0000256" key="6">
    <source>
        <dbReference type="ARBA" id="ARBA00022989"/>
    </source>
</evidence>
<dbReference type="Proteomes" id="UP000244248">
    <property type="component" value="Unassembled WGS sequence"/>
</dbReference>
<accession>A0A2T5MKS1</accession>
<evidence type="ECO:0000256" key="5">
    <source>
        <dbReference type="ARBA" id="ARBA00022692"/>
    </source>
</evidence>
<evidence type="ECO:0000313" key="11">
    <source>
        <dbReference type="EMBL" id="PTU33177.1"/>
    </source>
</evidence>
<dbReference type="PANTHER" id="PTHR30489">
    <property type="entry name" value="LIPOPROTEIN-RELEASING SYSTEM TRANSMEMBRANE PROTEIN LOLE"/>
    <property type="match status" value="1"/>
</dbReference>
<evidence type="ECO:0000256" key="8">
    <source>
        <dbReference type="SAM" id="Phobius"/>
    </source>
</evidence>
<feature type="transmembrane region" description="Helical" evidence="8">
    <location>
        <begin position="21"/>
        <end position="48"/>
    </location>
</feature>
<keyword evidence="3" id="KW-0813">Transport</keyword>
<dbReference type="Pfam" id="PF12704">
    <property type="entry name" value="MacB_PCD"/>
    <property type="match status" value="1"/>
</dbReference>
<dbReference type="PANTHER" id="PTHR30489:SF0">
    <property type="entry name" value="LIPOPROTEIN-RELEASING SYSTEM TRANSMEMBRANE PROTEIN LOLE"/>
    <property type="match status" value="1"/>
</dbReference>